<dbReference type="EMBL" id="JAHBCI010000008">
    <property type="protein sequence ID" value="KAG9498079.1"/>
    <property type="molecule type" value="Genomic_DNA"/>
</dbReference>
<dbReference type="InterPro" id="IPR012337">
    <property type="entry name" value="RNaseH-like_sf"/>
</dbReference>
<proteinExistence type="predicted"/>
<dbReference type="Pfam" id="PF00075">
    <property type="entry name" value="RNase_H"/>
    <property type="match status" value="1"/>
</dbReference>
<evidence type="ECO:0000259" key="1">
    <source>
        <dbReference type="PROSITE" id="PS50879"/>
    </source>
</evidence>
<evidence type="ECO:0000313" key="2">
    <source>
        <dbReference type="EMBL" id="KAG9498079.1"/>
    </source>
</evidence>
<dbReference type="RefSeq" id="XP_044677079.1">
    <property type="nucleotide sequence ID" value="XM_044828525.1"/>
</dbReference>
<sequence length="161" mass="17650">MASEASRRYEDDLDRACSLDIDRLDPIRRMEMCIGRGKVLPTAFVPPQSATPQSLFPASIGRKAHPPVTRFIRVDDPKSFLIYTDGACPGNGQAEPKGGWAFVFGPQERNTTSSVNERLQGPLGDYANPTSNRAELRATIGALRYKNWASVGFTTLSCLSD</sequence>
<dbReference type="InterPro" id="IPR002156">
    <property type="entry name" value="RNaseH_domain"/>
</dbReference>
<dbReference type="Proteomes" id="UP000827133">
    <property type="component" value="Unassembled WGS sequence"/>
</dbReference>
<dbReference type="Gene3D" id="3.30.420.10">
    <property type="entry name" value="Ribonuclease H-like superfamily/Ribonuclease H"/>
    <property type="match status" value="1"/>
</dbReference>
<organism evidence="2 3">
    <name type="scientific">Fusarium musae</name>
    <dbReference type="NCBI Taxonomy" id="1042133"/>
    <lineage>
        <taxon>Eukaryota</taxon>
        <taxon>Fungi</taxon>
        <taxon>Dikarya</taxon>
        <taxon>Ascomycota</taxon>
        <taxon>Pezizomycotina</taxon>
        <taxon>Sordariomycetes</taxon>
        <taxon>Hypocreomycetidae</taxon>
        <taxon>Hypocreales</taxon>
        <taxon>Nectriaceae</taxon>
        <taxon>Fusarium</taxon>
    </lineage>
</organism>
<gene>
    <name evidence="2" type="ORF">J7337_010969</name>
</gene>
<keyword evidence="3" id="KW-1185">Reference proteome</keyword>
<evidence type="ECO:0000313" key="3">
    <source>
        <dbReference type="Proteomes" id="UP000827133"/>
    </source>
</evidence>
<dbReference type="AlphaFoldDB" id="A0A9P8ILQ4"/>
<reference evidence="2" key="1">
    <citation type="journal article" date="2021" name="Mol. Plant Microbe Interact.">
        <title>Telomere to telomere genome assembly of Fusarium musae F31, causal agent of crown rot disease of banana.</title>
        <authorList>
            <person name="Degradi L."/>
            <person name="Tava V."/>
            <person name="Kunova A."/>
            <person name="Cortesi P."/>
            <person name="Saracchi M."/>
            <person name="Pasquali M."/>
        </authorList>
    </citation>
    <scope>NUCLEOTIDE SEQUENCE</scope>
    <source>
        <strain evidence="2">F31</strain>
    </source>
</reference>
<dbReference type="GeneID" id="68318825"/>
<dbReference type="InterPro" id="IPR036397">
    <property type="entry name" value="RNaseH_sf"/>
</dbReference>
<dbReference type="PROSITE" id="PS50879">
    <property type="entry name" value="RNASE_H_1"/>
    <property type="match status" value="1"/>
</dbReference>
<comment type="caution">
    <text evidence="2">The sequence shown here is derived from an EMBL/GenBank/DDBJ whole genome shotgun (WGS) entry which is preliminary data.</text>
</comment>
<feature type="domain" description="RNase H type-1" evidence="1">
    <location>
        <begin position="76"/>
        <end position="161"/>
    </location>
</feature>
<protein>
    <recommendedName>
        <fullName evidence="1">RNase H type-1 domain-containing protein</fullName>
    </recommendedName>
</protein>
<name>A0A9P8ILQ4_9HYPO</name>
<dbReference type="KEGG" id="fmu:J7337_010969"/>
<dbReference type="GO" id="GO:0004523">
    <property type="term" value="F:RNA-DNA hybrid ribonuclease activity"/>
    <property type="evidence" value="ECO:0007669"/>
    <property type="project" value="InterPro"/>
</dbReference>
<accession>A0A9P8ILQ4</accession>
<dbReference type="GO" id="GO:0003676">
    <property type="term" value="F:nucleic acid binding"/>
    <property type="evidence" value="ECO:0007669"/>
    <property type="project" value="InterPro"/>
</dbReference>
<dbReference type="SUPFAM" id="SSF53098">
    <property type="entry name" value="Ribonuclease H-like"/>
    <property type="match status" value="1"/>
</dbReference>